<dbReference type="InterPro" id="IPR051626">
    <property type="entry name" value="Oxidoreductase_gamma_subunit"/>
</dbReference>
<dbReference type="RefSeq" id="WP_345037813.1">
    <property type="nucleotide sequence ID" value="NZ_BAABBA010000003.1"/>
</dbReference>
<keyword evidence="3" id="KW-0670">Pyruvate</keyword>
<dbReference type="PANTHER" id="PTHR43366:SF1">
    <property type="entry name" value="PYRUVATE SYNTHASE SUBUNIT PORC"/>
    <property type="match status" value="1"/>
</dbReference>
<evidence type="ECO:0000256" key="1">
    <source>
        <dbReference type="ARBA" id="ARBA00023002"/>
    </source>
</evidence>
<gene>
    <name evidence="3" type="ORF">GCM10022262_07280</name>
</gene>
<dbReference type="SUPFAM" id="SSF53323">
    <property type="entry name" value="Pyruvate-ferredoxin oxidoreductase, PFOR, domain III"/>
    <property type="match status" value="1"/>
</dbReference>
<protein>
    <submittedName>
        <fullName evidence="3">Pyruvate/ketoisovalerate ferredoxin oxidoreductase subunit gamma</fullName>
    </submittedName>
</protein>
<accession>A0ABP8EQS3</accession>
<comment type="caution">
    <text evidence="3">The sequence shown here is derived from an EMBL/GenBank/DDBJ whole genome shotgun (WGS) entry which is preliminary data.</text>
</comment>
<dbReference type="InterPro" id="IPR011894">
    <property type="entry name" value="PorC_KorC"/>
</dbReference>
<name>A0ABP8EQS3_9MICO</name>
<dbReference type="EMBL" id="BAABBA010000003">
    <property type="protein sequence ID" value="GAA4286369.1"/>
    <property type="molecule type" value="Genomic_DNA"/>
</dbReference>
<dbReference type="Proteomes" id="UP001499841">
    <property type="component" value="Unassembled WGS sequence"/>
</dbReference>
<dbReference type="Pfam" id="PF01558">
    <property type="entry name" value="POR"/>
    <property type="match status" value="1"/>
</dbReference>
<organism evidence="3 4">
    <name type="scientific">Georgenia daeguensis</name>
    <dbReference type="NCBI Taxonomy" id="908355"/>
    <lineage>
        <taxon>Bacteria</taxon>
        <taxon>Bacillati</taxon>
        <taxon>Actinomycetota</taxon>
        <taxon>Actinomycetes</taxon>
        <taxon>Micrococcales</taxon>
        <taxon>Bogoriellaceae</taxon>
        <taxon>Georgenia</taxon>
    </lineage>
</organism>
<evidence type="ECO:0000313" key="4">
    <source>
        <dbReference type="Proteomes" id="UP001499841"/>
    </source>
</evidence>
<dbReference type="NCBIfam" id="TIGR02175">
    <property type="entry name" value="PorC_KorC"/>
    <property type="match status" value="1"/>
</dbReference>
<keyword evidence="4" id="KW-1185">Reference proteome</keyword>
<evidence type="ECO:0000259" key="2">
    <source>
        <dbReference type="Pfam" id="PF01558"/>
    </source>
</evidence>
<sequence length="196" mass="20846">MFQVRIHGRGGQGVVTAAELLADAAFRQGRHAQAFPSFGSERTGAPVVSFCRIADRPIRVREPVLVPDAVIVQDPTLLRAVDVFDGLRPEGYALVNSRRRRLDELGLGERVAALPPGHAVTVPATEIALEHVGRPLPNAVLLGAFAALHAGLDLDAVVAALRDRFPGEVGEKNVAAALAAHDAVARRLAEKEDVRA</sequence>
<evidence type="ECO:0000313" key="3">
    <source>
        <dbReference type="EMBL" id="GAA4286369.1"/>
    </source>
</evidence>
<reference evidence="4" key="1">
    <citation type="journal article" date="2019" name="Int. J. Syst. Evol. Microbiol.">
        <title>The Global Catalogue of Microorganisms (GCM) 10K type strain sequencing project: providing services to taxonomists for standard genome sequencing and annotation.</title>
        <authorList>
            <consortium name="The Broad Institute Genomics Platform"/>
            <consortium name="The Broad Institute Genome Sequencing Center for Infectious Disease"/>
            <person name="Wu L."/>
            <person name="Ma J."/>
        </authorList>
    </citation>
    <scope>NUCLEOTIDE SEQUENCE [LARGE SCALE GENOMIC DNA]</scope>
    <source>
        <strain evidence="4">JCM 17459</strain>
    </source>
</reference>
<dbReference type="Gene3D" id="3.40.920.10">
    <property type="entry name" value="Pyruvate-ferredoxin oxidoreductase, PFOR, domain III"/>
    <property type="match status" value="1"/>
</dbReference>
<feature type="domain" description="Pyruvate/ketoisovalerate oxidoreductase catalytic" evidence="2">
    <location>
        <begin position="10"/>
        <end position="181"/>
    </location>
</feature>
<dbReference type="InterPro" id="IPR019752">
    <property type="entry name" value="Pyrv/ketoisovalerate_OxRed_cat"/>
</dbReference>
<proteinExistence type="predicted"/>
<dbReference type="PANTHER" id="PTHR43366">
    <property type="entry name" value="PYRUVATE SYNTHASE SUBUNIT PORC"/>
    <property type="match status" value="1"/>
</dbReference>
<keyword evidence="1" id="KW-0560">Oxidoreductase</keyword>
<dbReference type="InterPro" id="IPR002869">
    <property type="entry name" value="Pyrv_flavodox_OxRed_cen"/>
</dbReference>